<evidence type="ECO:0000313" key="3">
    <source>
        <dbReference type="Proteomes" id="UP000325577"/>
    </source>
</evidence>
<protein>
    <submittedName>
        <fullName evidence="2">Uncharacterized protein</fullName>
    </submittedName>
</protein>
<name>A0A5J5B887_9ASTE</name>
<accession>A0A5J5B887</accession>
<organism evidence="2 3">
    <name type="scientific">Nyssa sinensis</name>
    <dbReference type="NCBI Taxonomy" id="561372"/>
    <lineage>
        <taxon>Eukaryota</taxon>
        <taxon>Viridiplantae</taxon>
        <taxon>Streptophyta</taxon>
        <taxon>Embryophyta</taxon>
        <taxon>Tracheophyta</taxon>
        <taxon>Spermatophyta</taxon>
        <taxon>Magnoliopsida</taxon>
        <taxon>eudicotyledons</taxon>
        <taxon>Gunneridae</taxon>
        <taxon>Pentapetalae</taxon>
        <taxon>asterids</taxon>
        <taxon>Cornales</taxon>
        <taxon>Nyssaceae</taxon>
        <taxon>Nyssa</taxon>
    </lineage>
</organism>
<sequence>MYVCVAMWRCNRGTDVQRIPGVWRLRFCGSELHVMLRFCGVSPVSATLVESSGNGAATVESVGFDWVGFADSIVEVMDQKLRIKLGSLIHSIIGNLKPSIIHIRYEDLGSNPGHFGRIQHRRRERQQQRATTAHSSRE</sequence>
<reference evidence="2 3" key="1">
    <citation type="submission" date="2019-09" db="EMBL/GenBank/DDBJ databases">
        <title>A chromosome-level genome assembly of the Chinese tupelo Nyssa sinensis.</title>
        <authorList>
            <person name="Yang X."/>
            <person name="Kang M."/>
            <person name="Yang Y."/>
            <person name="Xiong H."/>
            <person name="Wang M."/>
            <person name="Zhang Z."/>
            <person name="Wang Z."/>
            <person name="Wu H."/>
            <person name="Ma T."/>
            <person name="Liu J."/>
            <person name="Xi Z."/>
        </authorList>
    </citation>
    <scope>NUCLEOTIDE SEQUENCE [LARGE SCALE GENOMIC DNA]</scope>
    <source>
        <strain evidence="2">J267</strain>
        <tissue evidence="2">Leaf</tissue>
    </source>
</reference>
<dbReference type="Proteomes" id="UP000325577">
    <property type="component" value="Linkage Group LG14"/>
</dbReference>
<dbReference type="AlphaFoldDB" id="A0A5J5B887"/>
<evidence type="ECO:0000256" key="1">
    <source>
        <dbReference type="SAM" id="MobiDB-lite"/>
    </source>
</evidence>
<dbReference type="EMBL" id="CM018037">
    <property type="protein sequence ID" value="KAA8538848.1"/>
    <property type="molecule type" value="Genomic_DNA"/>
</dbReference>
<dbReference type="OrthoDB" id="1526486at2759"/>
<gene>
    <name evidence="2" type="ORF">F0562_025540</name>
</gene>
<evidence type="ECO:0000313" key="2">
    <source>
        <dbReference type="EMBL" id="KAA8538848.1"/>
    </source>
</evidence>
<keyword evidence="3" id="KW-1185">Reference proteome</keyword>
<proteinExistence type="predicted"/>
<feature type="region of interest" description="Disordered" evidence="1">
    <location>
        <begin position="114"/>
        <end position="138"/>
    </location>
</feature>